<dbReference type="GO" id="GO:0000166">
    <property type="term" value="F:nucleotide binding"/>
    <property type="evidence" value="ECO:0007669"/>
    <property type="project" value="InterPro"/>
</dbReference>
<dbReference type="InterPro" id="IPR023299">
    <property type="entry name" value="ATPase_P-typ_cyto_dom_N"/>
</dbReference>
<feature type="compositionally biased region" description="Low complexity" evidence="1">
    <location>
        <begin position="301"/>
        <end position="315"/>
    </location>
</feature>
<dbReference type="Proteomes" id="UP001379600">
    <property type="component" value="Unassembled WGS sequence"/>
</dbReference>
<feature type="transmembrane region" description="Helical" evidence="2">
    <location>
        <begin position="351"/>
        <end position="370"/>
    </location>
</feature>
<dbReference type="Gene3D" id="3.40.1110.10">
    <property type="entry name" value="Calcium-transporting ATPase, cytoplasmic domain N"/>
    <property type="match status" value="1"/>
</dbReference>
<evidence type="ECO:0000256" key="1">
    <source>
        <dbReference type="SAM" id="MobiDB-lite"/>
    </source>
</evidence>
<feature type="compositionally biased region" description="Low complexity" evidence="1">
    <location>
        <begin position="269"/>
        <end position="281"/>
    </location>
</feature>
<feature type="transmembrane region" description="Helical" evidence="2">
    <location>
        <begin position="426"/>
        <end position="445"/>
    </location>
</feature>
<keyword evidence="2" id="KW-0812">Transmembrane</keyword>
<proteinExistence type="predicted"/>
<dbReference type="AlphaFoldDB" id="A0AB35XZH3"/>
<dbReference type="InterPro" id="IPR023214">
    <property type="entry name" value="HAD_sf"/>
</dbReference>
<feature type="compositionally biased region" description="Basic and acidic residues" evidence="1">
    <location>
        <begin position="1"/>
        <end position="18"/>
    </location>
</feature>
<feature type="transmembrane region" description="Helical" evidence="2">
    <location>
        <begin position="547"/>
        <end position="567"/>
    </location>
</feature>
<feature type="compositionally biased region" description="Low complexity" evidence="1">
    <location>
        <begin position="208"/>
        <end position="217"/>
    </location>
</feature>
<evidence type="ECO:0000313" key="4">
    <source>
        <dbReference type="Proteomes" id="UP001379600"/>
    </source>
</evidence>
<keyword evidence="2" id="KW-1133">Transmembrane helix</keyword>
<evidence type="ECO:0000313" key="3">
    <source>
        <dbReference type="EMBL" id="MEJ3692136.1"/>
    </source>
</evidence>
<keyword evidence="4" id="KW-1185">Reference proteome</keyword>
<dbReference type="EMBL" id="JBBFKC010000018">
    <property type="protein sequence ID" value="MEJ3692136.1"/>
    <property type="molecule type" value="Genomic_DNA"/>
</dbReference>
<feature type="transmembrane region" description="Helical" evidence="2">
    <location>
        <begin position="390"/>
        <end position="410"/>
    </location>
</feature>
<feature type="transmembrane region" description="Helical" evidence="2">
    <location>
        <begin position="882"/>
        <end position="900"/>
    </location>
</feature>
<evidence type="ECO:0000256" key="2">
    <source>
        <dbReference type="SAM" id="Phobius"/>
    </source>
</evidence>
<gene>
    <name evidence="3" type="ORF">WF787_13130</name>
</gene>
<feature type="transmembrane region" description="Helical" evidence="2">
    <location>
        <begin position="573"/>
        <end position="595"/>
    </location>
</feature>
<protein>
    <submittedName>
        <fullName evidence="3">Cell envelope biogenesis protein OmpA</fullName>
    </submittedName>
</protein>
<dbReference type="Gene3D" id="3.40.50.1000">
    <property type="entry name" value="HAD superfamily/HAD-like"/>
    <property type="match status" value="1"/>
</dbReference>
<organism evidence="3 4">
    <name type="scientific">Faecalibacterium taiwanense</name>
    <dbReference type="NCBI Taxonomy" id="3030638"/>
    <lineage>
        <taxon>Bacteria</taxon>
        <taxon>Bacillati</taxon>
        <taxon>Bacillota</taxon>
        <taxon>Clostridia</taxon>
        <taxon>Eubacteriales</taxon>
        <taxon>Oscillospiraceae</taxon>
        <taxon>Faecalibacterium</taxon>
    </lineage>
</organism>
<accession>A0AB35XZH3</accession>
<feature type="transmembrane region" description="Helical" evidence="2">
    <location>
        <begin position="451"/>
        <end position="470"/>
    </location>
</feature>
<name>A0AB35XZH3_9FIRM</name>
<feature type="compositionally biased region" description="Basic and acidic residues" evidence="1">
    <location>
        <begin position="316"/>
        <end position="332"/>
    </location>
</feature>
<reference evidence="3 4" key="1">
    <citation type="submission" date="2024-03" db="EMBL/GenBank/DDBJ databases">
        <authorList>
            <person name="Plomp N."/>
            <person name="Harmsen H.J."/>
        </authorList>
    </citation>
    <scope>NUCLEOTIDE SEQUENCE [LARGE SCALE GENOMIC DNA]</scope>
    <source>
        <strain evidence="3 4">HTF-76H</strain>
    </source>
</reference>
<sequence length="904" mass="97131">MPKDKNNGREMTPDEKFRSFFSTTAVDIPEEMTRRDENQPEEKPQKRFGLFGRGKEKQETDEAAAEQPQEMPTGEVRLGEDAQPEPEADLELMLKPEADPEQELAPWPFLEKEAEDAQPEAPAKKPEEKSAPQTAEPPAAVKPETPRQSAVPAARPAEQHSTAKPLRHPKNAPEVLLPQEEQEQQEMAQLKAMINGLSDQKPEKPAPRAEAAPAAETEPAESKKKPSGAPLPAAVFAAVKETAPELQPEPVPQPEKQPVADFFGKAQSEDAPQAPLAPAEEPAAKEDTMSLPLLPLDGEEPQQAPEKAPAAPQPELKAEAEDAVSPEEHAETELTEPEATADKLHRMSAELTLRCVLGGILAVVLLHFGLVSDGLLPAMAALDPDAAPAAFYGANLLLLAASLCVGFPVLRDGLNGLRGRSSSETMPALAAVAALVQAVTAMLNANVYRGTTGISLLSGMAALGLFLALLGSRVMLAAVKGGYELVTNGVEFEGAYRAKDKDLLRALARDLEQKDPWVLLSRPMKEADGFVEQSLSERASERRARKVSYILLGVALLSGVLFLLAGAGWNKAAAAMAAVLCMGAPLSSTLIAGVASLRLQRAAAAVGAVVPGWQAIEQLGGIDTLQIDADDLFTADSAQLEDIRIFKGGRIDRAILYAASVLNESHGTLKGLFRQIVEERTDILFPVKDLEQHHGLGFSAWCDNNRILIGTRRYLEQEGVPLPDEEYEMQHSKNGELQILYLAVSGNLHAMFVLKYVGGRNVARGLAVLQKENIRLLVTCQDPSLTAHHITEAYRLPEGMITVLDQEQCNAIKAAPEDPEDTCCMIHLKAFASLTGGLQAADQAQNAESSATTVQMVSVLFSIIIAALLTSAGSIWELSVATVLMYQAAWSALSIAVCALKQHN</sequence>
<feature type="region of interest" description="Disordered" evidence="1">
    <location>
        <begin position="1"/>
        <end position="341"/>
    </location>
</feature>
<comment type="caution">
    <text evidence="3">The sequence shown here is derived from an EMBL/GenBank/DDBJ whole genome shotgun (WGS) entry which is preliminary data.</text>
</comment>
<keyword evidence="2" id="KW-0472">Membrane</keyword>
<feature type="transmembrane region" description="Helical" evidence="2">
    <location>
        <begin position="856"/>
        <end position="876"/>
    </location>
</feature>
<dbReference type="RefSeq" id="WP_337680221.1">
    <property type="nucleotide sequence ID" value="NZ_JBBFKB010000005.1"/>
</dbReference>
<feature type="compositionally biased region" description="Basic and acidic residues" evidence="1">
    <location>
        <begin position="31"/>
        <end position="45"/>
    </location>
</feature>